<feature type="region of interest" description="Disordered" evidence="5">
    <location>
        <begin position="453"/>
        <end position="472"/>
    </location>
</feature>
<reference evidence="10" key="1">
    <citation type="submission" date="2020-03" db="EMBL/GenBank/DDBJ databases">
        <authorList>
            <person name="Weist P."/>
        </authorList>
    </citation>
    <scope>NUCLEOTIDE SEQUENCE</scope>
</reference>
<dbReference type="CDD" id="cd00041">
    <property type="entry name" value="CUB"/>
    <property type="match status" value="1"/>
</dbReference>
<evidence type="ECO:0000256" key="5">
    <source>
        <dbReference type="SAM" id="MobiDB-lite"/>
    </source>
</evidence>
<dbReference type="PANTHER" id="PTHR14002">
    <property type="entry name" value="ENDOGLIN/TGF-BETA RECEPTOR TYPE III"/>
    <property type="match status" value="1"/>
</dbReference>
<dbReference type="PROSITE" id="PS50958">
    <property type="entry name" value="SMB_2"/>
    <property type="match status" value="1"/>
</dbReference>
<keyword evidence="11" id="KW-1185">Reference proteome</keyword>
<dbReference type="PROSITE" id="PS01180">
    <property type="entry name" value="CUB"/>
    <property type="match status" value="1"/>
</dbReference>
<dbReference type="AlphaFoldDB" id="A0A9N7V3U9"/>
<dbReference type="Proteomes" id="UP001153269">
    <property type="component" value="Unassembled WGS sequence"/>
</dbReference>
<dbReference type="Pfam" id="PF00431">
    <property type="entry name" value="CUB"/>
    <property type="match status" value="1"/>
</dbReference>
<dbReference type="PANTHER" id="PTHR14002:SF38">
    <property type="entry name" value="CUB AND ZONA PELLUCIDA-LIKE DOMAIN-CONTAINING PROTEIN 1"/>
    <property type="match status" value="1"/>
</dbReference>
<dbReference type="FunFam" id="2.60.40.4100:FF:000005">
    <property type="entry name" value="Deleted in malignant brain tumors 1"/>
    <property type="match status" value="1"/>
</dbReference>
<comment type="caution">
    <text evidence="4">Lacks conserved residue(s) required for the propagation of feature annotation.</text>
</comment>
<dbReference type="Gene3D" id="2.60.40.4100">
    <property type="entry name" value="Zona pellucida, ZP-C domain"/>
    <property type="match status" value="1"/>
</dbReference>
<evidence type="ECO:0000256" key="3">
    <source>
        <dbReference type="ARBA" id="ARBA00023180"/>
    </source>
</evidence>
<evidence type="ECO:0000256" key="2">
    <source>
        <dbReference type="ARBA" id="ARBA00023157"/>
    </source>
</evidence>
<dbReference type="InterPro" id="IPR000859">
    <property type="entry name" value="CUB_dom"/>
</dbReference>
<evidence type="ECO:0008006" key="12">
    <source>
        <dbReference type="Google" id="ProtNLM"/>
    </source>
</evidence>
<keyword evidence="1 6" id="KW-0732">Signal</keyword>
<dbReference type="Gene3D" id="2.60.40.3210">
    <property type="entry name" value="Zona pellucida, ZP-N domain"/>
    <property type="match status" value="1"/>
</dbReference>
<feature type="domain" description="ZP" evidence="9">
    <location>
        <begin position="190"/>
        <end position="435"/>
    </location>
</feature>
<dbReference type="SUPFAM" id="SSF90188">
    <property type="entry name" value="Somatomedin B domain"/>
    <property type="match status" value="1"/>
</dbReference>
<sequence>MWTLLVLCTVVTVHGAPGAGRYYYTTPQYRTTVPSYGTAYDRSCRYNCGRDFGYCSCTSSCRYYGTCCYDYHYQCSSTTAGPATARTIPTTTPDGSNCVWQIKTTHDQRILLSFTFLQLDSCCSCDYIEIYDGPSVYSRYLGKVCNSTLNSFYSTSNYMTVAFRSDSSVVGRGFKADFISSLPTSAGRVECSASSMNIVLQRSYLNSLGFYGHNLTLEDGRCRPQVSSYEVSFRYPIDACGNTREFKDGTATYNNFVTSFTSETGEITRQSFLKLKVACRMDKESVSQIMYLVEQNQNSTLIGSGSFNTSMKFYTSSGFYSEVYEFPYEVTLNQYMYVQVSQTVYDSSLVLFLDTCVASPSPNDFQTRAYYLVRNGCPMDNTYRVYNSGTQPYARFAFQAFQFLRGSDSVYLQCKVLVCQAQDYNSRCRRGCMARTARDLGSEHHSQTMVLGPIKLQDPGRNQEGTQKQEKV</sequence>
<dbReference type="InterPro" id="IPR035914">
    <property type="entry name" value="Sperma_CUB_dom_sf"/>
</dbReference>
<proteinExistence type="predicted"/>
<dbReference type="PROSITE" id="PS51034">
    <property type="entry name" value="ZP_2"/>
    <property type="match status" value="1"/>
</dbReference>
<evidence type="ECO:0000259" key="9">
    <source>
        <dbReference type="PROSITE" id="PS51034"/>
    </source>
</evidence>
<evidence type="ECO:0000256" key="6">
    <source>
        <dbReference type="SAM" id="SignalP"/>
    </source>
</evidence>
<feature type="domain" description="SMB" evidence="8">
    <location>
        <begin position="40"/>
        <end position="79"/>
    </location>
</feature>
<feature type="signal peptide" evidence="6">
    <location>
        <begin position="1"/>
        <end position="15"/>
    </location>
</feature>
<dbReference type="PROSITE" id="PS00524">
    <property type="entry name" value="SMB_1"/>
    <property type="match status" value="1"/>
</dbReference>
<dbReference type="InterPro" id="IPR042235">
    <property type="entry name" value="ZP-C_dom"/>
</dbReference>
<dbReference type="Pfam" id="PF00100">
    <property type="entry name" value="Zona_pellucida"/>
    <property type="match status" value="1"/>
</dbReference>
<dbReference type="EMBL" id="CADEAL010003135">
    <property type="protein sequence ID" value="CAB1443596.1"/>
    <property type="molecule type" value="Genomic_DNA"/>
</dbReference>
<name>A0A9N7V3U9_PLEPL</name>
<dbReference type="SUPFAM" id="SSF49854">
    <property type="entry name" value="Spermadhesin, CUB domain"/>
    <property type="match status" value="1"/>
</dbReference>
<gene>
    <name evidence="10" type="ORF">PLEPLA_LOCUS31312</name>
</gene>
<comment type="caution">
    <text evidence="10">The sequence shown here is derived from an EMBL/GenBank/DDBJ whole genome shotgun (WGS) entry which is preliminary data.</text>
</comment>
<evidence type="ECO:0000259" key="7">
    <source>
        <dbReference type="PROSITE" id="PS01180"/>
    </source>
</evidence>
<evidence type="ECO:0000259" key="8">
    <source>
        <dbReference type="PROSITE" id="PS50958"/>
    </source>
</evidence>
<accession>A0A9N7V3U9</accession>
<keyword evidence="2" id="KW-1015">Disulfide bond</keyword>
<dbReference type="SMART" id="SM00042">
    <property type="entry name" value="CUB"/>
    <property type="match status" value="1"/>
</dbReference>
<organism evidence="10 11">
    <name type="scientific">Pleuronectes platessa</name>
    <name type="common">European plaice</name>
    <dbReference type="NCBI Taxonomy" id="8262"/>
    <lineage>
        <taxon>Eukaryota</taxon>
        <taxon>Metazoa</taxon>
        <taxon>Chordata</taxon>
        <taxon>Craniata</taxon>
        <taxon>Vertebrata</taxon>
        <taxon>Euteleostomi</taxon>
        <taxon>Actinopterygii</taxon>
        <taxon>Neopterygii</taxon>
        <taxon>Teleostei</taxon>
        <taxon>Neoteleostei</taxon>
        <taxon>Acanthomorphata</taxon>
        <taxon>Carangaria</taxon>
        <taxon>Pleuronectiformes</taxon>
        <taxon>Pleuronectoidei</taxon>
        <taxon>Pleuronectidae</taxon>
        <taxon>Pleuronectes</taxon>
    </lineage>
</organism>
<dbReference type="InterPro" id="IPR048290">
    <property type="entry name" value="ZP_chr"/>
</dbReference>
<dbReference type="PRINTS" id="PR00023">
    <property type="entry name" value="ZPELLUCIDA"/>
</dbReference>
<feature type="domain" description="CUB" evidence="7">
    <location>
        <begin position="67"/>
        <end position="181"/>
    </location>
</feature>
<dbReference type="Gene3D" id="2.60.120.290">
    <property type="entry name" value="Spermadhesin, CUB domain"/>
    <property type="match status" value="1"/>
</dbReference>
<evidence type="ECO:0000313" key="11">
    <source>
        <dbReference type="Proteomes" id="UP001153269"/>
    </source>
</evidence>
<dbReference type="InterPro" id="IPR036024">
    <property type="entry name" value="Somatomedin_B-like_dom_sf"/>
</dbReference>
<keyword evidence="3" id="KW-0325">Glycoprotein</keyword>
<dbReference type="InterPro" id="IPR001507">
    <property type="entry name" value="ZP_dom"/>
</dbReference>
<dbReference type="InterPro" id="IPR001212">
    <property type="entry name" value="Somatomedin_B_dom"/>
</dbReference>
<evidence type="ECO:0000256" key="4">
    <source>
        <dbReference type="PROSITE-ProRule" id="PRU00059"/>
    </source>
</evidence>
<protein>
    <recommendedName>
        <fullName evidence="12">CUB and zona pellucida-like domain-containing protein 1</fullName>
    </recommendedName>
</protein>
<evidence type="ECO:0000313" key="10">
    <source>
        <dbReference type="EMBL" id="CAB1443596.1"/>
    </source>
</evidence>
<feature type="chain" id="PRO_5040120982" description="CUB and zona pellucida-like domain-containing protein 1" evidence="6">
    <location>
        <begin position="16"/>
        <end position="472"/>
    </location>
</feature>
<evidence type="ECO:0000256" key="1">
    <source>
        <dbReference type="ARBA" id="ARBA00022729"/>
    </source>
</evidence>
<dbReference type="SMART" id="SM00241">
    <property type="entry name" value="ZP"/>
    <property type="match status" value="1"/>
</dbReference>
<dbReference type="InterPro" id="IPR055355">
    <property type="entry name" value="ZP-C"/>
</dbReference>
<dbReference type="FunFam" id="2.60.120.290:FF:000005">
    <property type="entry name" value="Procollagen C-endopeptidase enhancer 1"/>
    <property type="match status" value="1"/>
</dbReference>